<dbReference type="InterPro" id="IPR055259">
    <property type="entry name" value="YkvP/CgeB_Glyco_trans-like"/>
</dbReference>
<dbReference type="Pfam" id="PF13524">
    <property type="entry name" value="Glyco_trans_1_2"/>
    <property type="match status" value="1"/>
</dbReference>
<evidence type="ECO:0000259" key="1">
    <source>
        <dbReference type="Pfam" id="PF13524"/>
    </source>
</evidence>
<comment type="caution">
    <text evidence="2">The sequence shown here is derived from an EMBL/GenBank/DDBJ whole genome shotgun (WGS) entry which is preliminary data.</text>
</comment>
<keyword evidence="2" id="KW-0489">Methyltransferase</keyword>
<accession>A0A533I6A7</accession>
<dbReference type="GO" id="GO:0032259">
    <property type="term" value="P:methylation"/>
    <property type="evidence" value="ECO:0007669"/>
    <property type="project" value="UniProtKB-KW"/>
</dbReference>
<dbReference type="SUPFAM" id="SSF53335">
    <property type="entry name" value="S-adenosyl-L-methionine-dependent methyltransferases"/>
    <property type="match status" value="1"/>
</dbReference>
<dbReference type="CDD" id="cd02440">
    <property type="entry name" value="AdoMet_MTases"/>
    <property type="match status" value="1"/>
</dbReference>
<gene>
    <name evidence="2" type="ORF">DI616_08225</name>
</gene>
<dbReference type="InterPro" id="IPR029063">
    <property type="entry name" value="SAM-dependent_MTases_sf"/>
</dbReference>
<evidence type="ECO:0000313" key="3">
    <source>
        <dbReference type="Proteomes" id="UP000315344"/>
    </source>
</evidence>
<keyword evidence="2" id="KW-0808">Transferase</keyword>
<dbReference type="Gene3D" id="3.40.50.150">
    <property type="entry name" value="Vaccinia Virus protein VP39"/>
    <property type="match status" value="1"/>
</dbReference>
<dbReference type="SUPFAM" id="SSF53756">
    <property type="entry name" value="UDP-Glycosyltransferase/glycogen phosphorylase"/>
    <property type="match status" value="1"/>
</dbReference>
<protein>
    <submittedName>
        <fullName evidence="2">Methyltransferase domain-containing protein</fullName>
    </submittedName>
</protein>
<organism evidence="2 3">
    <name type="scientific">Paracoccus denitrificans</name>
    <dbReference type="NCBI Taxonomy" id="266"/>
    <lineage>
        <taxon>Bacteria</taxon>
        <taxon>Pseudomonadati</taxon>
        <taxon>Pseudomonadota</taxon>
        <taxon>Alphaproteobacteria</taxon>
        <taxon>Rhodobacterales</taxon>
        <taxon>Paracoccaceae</taxon>
        <taxon>Paracoccus</taxon>
    </lineage>
</organism>
<dbReference type="GO" id="GO:0008168">
    <property type="term" value="F:methyltransferase activity"/>
    <property type="evidence" value="ECO:0007669"/>
    <property type="project" value="UniProtKB-KW"/>
</dbReference>
<proteinExistence type="predicted"/>
<evidence type="ECO:0000313" key="2">
    <source>
        <dbReference type="EMBL" id="TKW67046.1"/>
    </source>
</evidence>
<dbReference type="Gene3D" id="3.40.50.2000">
    <property type="entry name" value="Glycogen Phosphorylase B"/>
    <property type="match status" value="1"/>
</dbReference>
<dbReference type="Pfam" id="PF13489">
    <property type="entry name" value="Methyltransf_23"/>
    <property type="match status" value="1"/>
</dbReference>
<feature type="domain" description="Spore protein YkvP/CgeB glycosyl transferase-like" evidence="1">
    <location>
        <begin position="384"/>
        <end position="519"/>
    </location>
</feature>
<sequence length="558" mass="60997">MGMQRNKPEAQDFIPELLALMPLSVSDVLICDGPGLSRAYRARNPTARITGMGAVDPGAVDLVVRGPVETMPKSRLGGSFDLIVINETLCRVRDPARLLARLADRLRPGGHLVTSYLNDSHWSRLHARLEGRAVPPDALGPHSVSGLLSGAGLVPRRLRGRPGNAPDATPGWRDMFLRIGTEGGLEPHALQTRLSMTHYVAVAQRPVPGKGVAKPVRFHQIELASLMDVRTRIPAAALAAEPDLQVTRVEKQLRIPDFGPKGGVILVQRPRLSQPQMFVDFVAACQRRGAVVVIEYDDDPSLVARVLRRDDVPEIHVRNLALAHGVQTSTEVLAGQFRQSNPEVMVFGNVAYDLPPQRPRRDGPLRILFGALNRDDTAALAALMAPAIAALPEARFDVIHDHAFFDALPAGNKHFHRLMPYTAYLDLLGECDICLMPLQGLPEELGKSDVKWVEAASRGAVAIASPAVYGQSIRHGENGFIARDPGDWSRLLIALAADPDQRARVAATAHAEVREHRMMAQQVALRRDWYLDLLARRDELHAAAIQRSLPLAAALARD</sequence>
<dbReference type="Proteomes" id="UP000315344">
    <property type="component" value="Unassembled WGS sequence"/>
</dbReference>
<reference evidence="2 3" key="1">
    <citation type="journal article" date="2017" name="Nat. Commun.">
        <title>In situ click chemistry generation of cyclooxygenase-2 inhibitors.</title>
        <authorList>
            <person name="Bhardwaj A."/>
            <person name="Kaur J."/>
            <person name="Wuest M."/>
            <person name="Wuest F."/>
        </authorList>
    </citation>
    <scope>NUCLEOTIDE SEQUENCE [LARGE SCALE GENOMIC DNA]</scope>
    <source>
        <strain evidence="2">S2_012_000_R3_94</strain>
    </source>
</reference>
<dbReference type="EMBL" id="VAFL01000005">
    <property type="protein sequence ID" value="TKW67046.1"/>
    <property type="molecule type" value="Genomic_DNA"/>
</dbReference>
<name>A0A533I6A7_PARDE</name>
<dbReference type="AlphaFoldDB" id="A0A533I6A7"/>